<dbReference type="Gene3D" id="3.30.1540.10">
    <property type="entry name" value="formyl-coa transferase, domain 3"/>
    <property type="match status" value="1"/>
</dbReference>
<dbReference type="Proteomes" id="UP000215563">
    <property type="component" value="Unassembled WGS sequence"/>
</dbReference>
<dbReference type="PANTHER" id="PTHR48228">
    <property type="entry name" value="SUCCINYL-COA--D-CITRAMALATE COA-TRANSFERASE"/>
    <property type="match status" value="1"/>
</dbReference>
<dbReference type="SUPFAM" id="SSF89796">
    <property type="entry name" value="CoA-transferase family III (CaiB/BaiF)"/>
    <property type="match status" value="1"/>
</dbReference>
<accession>A0A229RQE9</accession>
<evidence type="ECO:0000313" key="2">
    <source>
        <dbReference type="EMBL" id="OXM48699.1"/>
    </source>
</evidence>
<dbReference type="InterPro" id="IPR023606">
    <property type="entry name" value="CoA-Trfase_III_dom_1_sf"/>
</dbReference>
<dbReference type="Gene3D" id="3.40.50.10540">
    <property type="entry name" value="Crotonobetainyl-coa:carnitine coa-transferase, domain 1"/>
    <property type="match status" value="1"/>
</dbReference>
<organism evidence="2 3">
    <name type="scientific">Amycolatopsis alba DSM 44262</name>
    <dbReference type="NCBI Taxonomy" id="1125972"/>
    <lineage>
        <taxon>Bacteria</taxon>
        <taxon>Bacillati</taxon>
        <taxon>Actinomycetota</taxon>
        <taxon>Actinomycetes</taxon>
        <taxon>Pseudonocardiales</taxon>
        <taxon>Pseudonocardiaceae</taxon>
        <taxon>Amycolatopsis</taxon>
    </lineage>
</organism>
<dbReference type="OrthoDB" id="9797653at2"/>
<dbReference type="InterPro" id="IPR044855">
    <property type="entry name" value="CoA-Trfase_III_dom3_sf"/>
</dbReference>
<name>A0A229RQE9_AMYAL</name>
<dbReference type="InterPro" id="IPR050509">
    <property type="entry name" value="CoA-transferase_III"/>
</dbReference>
<dbReference type="GO" id="GO:0016740">
    <property type="term" value="F:transferase activity"/>
    <property type="evidence" value="ECO:0007669"/>
    <property type="project" value="UniProtKB-KW"/>
</dbReference>
<gene>
    <name evidence="2" type="ORF">CFP75_20900</name>
</gene>
<dbReference type="InterPro" id="IPR003673">
    <property type="entry name" value="CoA-Trfase_fam_III"/>
</dbReference>
<sequence>MTGAERKDVAKKAGPLSGLKVVELAGLAPAPFACTILADLGAEVVRIDRATPGNDVIGFPNDPLARGRRSIGINTKTPEGVELVLKLADDADVLIEGFRPGVAERMGIGPDQVHARNPRLVYGRMTGYGQDGPLAAVAGHDINYIGISGALEPIGHAGQRPVVPLNLVGDFGGGGLLLAMGVLAALFERQSSGKGQVVDASMVDGAALLTTSLHGLLDSGLWPGGRGENMLDGGAPFYDTYETADGKYVAIGAIEMRFWGDLVKVLGLDPEQIPVHVDKNEWPKLREIVAEAVAKHTRDELVAKAEGTDACLTAVLSPREAPSHPHNVARGTFVDVGGMMQPAPAPRFDRTPAATPEPPRPKGGDTADVLAELGVDADGIERLKAAGTIV</sequence>
<dbReference type="Pfam" id="PF02515">
    <property type="entry name" value="CoA_transf_3"/>
    <property type="match status" value="1"/>
</dbReference>
<dbReference type="EMBL" id="NMQU01000058">
    <property type="protein sequence ID" value="OXM48699.1"/>
    <property type="molecule type" value="Genomic_DNA"/>
</dbReference>
<dbReference type="PANTHER" id="PTHR48228:SF5">
    <property type="entry name" value="ALPHA-METHYLACYL-COA RACEMASE"/>
    <property type="match status" value="1"/>
</dbReference>
<dbReference type="AlphaFoldDB" id="A0A229RQE9"/>
<protein>
    <submittedName>
        <fullName evidence="2">CoA transferase</fullName>
    </submittedName>
</protein>
<comment type="caution">
    <text evidence="2">The sequence shown here is derived from an EMBL/GenBank/DDBJ whole genome shotgun (WGS) entry which is preliminary data.</text>
</comment>
<reference evidence="2 3" key="1">
    <citation type="submission" date="2017-07" db="EMBL/GenBank/DDBJ databases">
        <title>Amycolatopsis alba DSM 44262 Genome sequencing and assembly.</title>
        <authorList>
            <person name="Kaur N."/>
            <person name="Mayilraj S."/>
        </authorList>
    </citation>
    <scope>NUCLEOTIDE SEQUENCE [LARGE SCALE GENOMIC DNA]</scope>
    <source>
        <strain evidence="2 3">DSM 44262</strain>
    </source>
</reference>
<evidence type="ECO:0000256" key="1">
    <source>
        <dbReference type="SAM" id="MobiDB-lite"/>
    </source>
</evidence>
<proteinExistence type="predicted"/>
<feature type="region of interest" description="Disordered" evidence="1">
    <location>
        <begin position="341"/>
        <end position="367"/>
    </location>
</feature>
<dbReference type="RefSeq" id="WP_020637530.1">
    <property type="nucleotide sequence ID" value="NZ_KB913032.1"/>
</dbReference>
<keyword evidence="3" id="KW-1185">Reference proteome</keyword>
<keyword evidence="2" id="KW-0808">Transferase</keyword>
<evidence type="ECO:0000313" key="3">
    <source>
        <dbReference type="Proteomes" id="UP000215563"/>
    </source>
</evidence>